<evidence type="ECO:0000313" key="3">
    <source>
        <dbReference type="Proteomes" id="UP000813385"/>
    </source>
</evidence>
<feature type="region of interest" description="Disordered" evidence="1">
    <location>
        <begin position="153"/>
        <end position="225"/>
    </location>
</feature>
<evidence type="ECO:0000313" key="2">
    <source>
        <dbReference type="EMBL" id="KAH7353350.1"/>
    </source>
</evidence>
<gene>
    <name evidence="2" type="ORF">B0T11DRAFT_300502</name>
</gene>
<dbReference type="Proteomes" id="UP000813385">
    <property type="component" value="Unassembled WGS sequence"/>
</dbReference>
<keyword evidence="3" id="KW-1185">Reference proteome</keyword>
<reference evidence="2" key="1">
    <citation type="journal article" date="2021" name="Nat. Commun.">
        <title>Genetic determinants of endophytism in the Arabidopsis root mycobiome.</title>
        <authorList>
            <person name="Mesny F."/>
            <person name="Miyauchi S."/>
            <person name="Thiergart T."/>
            <person name="Pickel B."/>
            <person name="Atanasova L."/>
            <person name="Karlsson M."/>
            <person name="Huettel B."/>
            <person name="Barry K.W."/>
            <person name="Haridas S."/>
            <person name="Chen C."/>
            <person name="Bauer D."/>
            <person name="Andreopoulos W."/>
            <person name="Pangilinan J."/>
            <person name="LaButti K."/>
            <person name="Riley R."/>
            <person name="Lipzen A."/>
            <person name="Clum A."/>
            <person name="Drula E."/>
            <person name="Henrissat B."/>
            <person name="Kohler A."/>
            <person name="Grigoriev I.V."/>
            <person name="Martin F.M."/>
            <person name="Hacquard S."/>
        </authorList>
    </citation>
    <scope>NUCLEOTIDE SEQUENCE</scope>
    <source>
        <strain evidence="2">MPI-CAGE-AT-0016</strain>
    </source>
</reference>
<comment type="caution">
    <text evidence="2">The sequence shown here is derived from an EMBL/GenBank/DDBJ whole genome shotgun (WGS) entry which is preliminary data.</text>
</comment>
<feature type="compositionally biased region" description="Low complexity" evidence="1">
    <location>
        <begin position="175"/>
        <end position="186"/>
    </location>
</feature>
<proteinExistence type="predicted"/>
<sequence length="225" mass="25310">MDTTSLPGAQRTWRPPSNLQRIWSAMDMFFPGSRNNPQFHQLLVGLHDYSPRRPSPLSGGATPNMENILNSLCIETEDRPSCGNQTKKLPWETLKNEMLIRVHYQRVDSENTSMIFRCDKEAEEFTATFRRVDKLLDDKLACHIINNRSENVEWEDDGNEEEATETPVVDPAMVDASAADTTTAESDPTDAEDHANPSVSAQPALEKEDEEHAGVTFEDVFAIDT</sequence>
<name>A0A8K0T8M4_9PEZI</name>
<accession>A0A8K0T8M4</accession>
<protein>
    <submittedName>
        <fullName evidence="2">Uncharacterized protein</fullName>
    </submittedName>
</protein>
<evidence type="ECO:0000256" key="1">
    <source>
        <dbReference type="SAM" id="MobiDB-lite"/>
    </source>
</evidence>
<organism evidence="2 3">
    <name type="scientific">Plectosphaerella cucumerina</name>
    <dbReference type="NCBI Taxonomy" id="40658"/>
    <lineage>
        <taxon>Eukaryota</taxon>
        <taxon>Fungi</taxon>
        <taxon>Dikarya</taxon>
        <taxon>Ascomycota</taxon>
        <taxon>Pezizomycotina</taxon>
        <taxon>Sordariomycetes</taxon>
        <taxon>Hypocreomycetidae</taxon>
        <taxon>Glomerellales</taxon>
        <taxon>Plectosphaerellaceae</taxon>
        <taxon>Plectosphaerella</taxon>
    </lineage>
</organism>
<dbReference type="AlphaFoldDB" id="A0A8K0T8M4"/>
<feature type="compositionally biased region" description="Acidic residues" evidence="1">
    <location>
        <begin position="153"/>
        <end position="164"/>
    </location>
</feature>
<dbReference type="EMBL" id="JAGPXD010000005">
    <property type="protein sequence ID" value="KAH7353350.1"/>
    <property type="molecule type" value="Genomic_DNA"/>
</dbReference>